<dbReference type="PANTHER" id="PTHR23235">
    <property type="entry name" value="KRUEPPEL-LIKE TRANSCRIPTION FACTOR"/>
    <property type="match status" value="1"/>
</dbReference>
<dbReference type="SUPFAM" id="SSF57667">
    <property type="entry name" value="beta-beta-alpha zinc fingers"/>
    <property type="match status" value="2"/>
</dbReference>
<dbReference type="AlphaFoldDB" id="A0A3P8GY65"/>
<evidence type="ECO:0000256" key="9">
    <source>
        <dbReference type="ARBA" id="ARBA00023242"/>
    </source>
</evidence>
<dbReference type="FunFam" id="3.30.160.60:FF:000112">
    <property type="entry name" value="Mds1 and evi1 complex locus protein"/>
    <property type="match status" value="1"/>
</dbReference>
<accession>A0A3P8GY65</accession>
<keyword evidence="2" id="KW-0479">Metal-binding</keyword>
<comment type="subcellular location">
    <subcellularLocation>
        <location evidence="1">Nucleus</location>
    </subcellularLocation>
</comment>
<dbReference type="Gene3D" id="3.30.160.60">
    <property type="entry name" value="Classic Zinc Finger"/>
    <property type="match status" value="3"/>
</dbReference>
<keyword evidence="8" id="KW-0804">Transcription</keyword>
<dbReference type="FunFam" id="3.30.160.60:FF:000325">
    <property type="entry name" value="ZFP90 zinc finger protein"/>
    <property type="match status" value="1"/>
</dbReference>
<dbReference type="Proteomes" id="UP000272942">
    <property type="component" value="Unassembled WGS sequence"/>
</dbReference>
<keyword evidence="5" id="KW-0862">Zinc</keyword>
<evidence type="ECO:0000256" key="1">
    <source>
        <dbReference type="ARBA" id="ARBA00004123"/>
    </source>
</evidence>
<dbReference type="OrthoDB" id="3437960at2759"/>
<keyword evidence="13" id="KW-1185">Reference proteome</keyword>
<evidence type="ECO:0000256" key="6">
    <source>
        <dbReference type="ARBA" id="ARBA00023015"/>
    </source>
</evidence>
<evidence type="ECO:0000256" key="8">
    <source>
        <dbReference type="ARBA" id="ARBA00023163"/>
    </source>
</evidence>
<dbReference type="InterPro" id="IPR013087">
    <property type="entry name" value="Znf_C2H2_type"/>
</dbReference>
<dbReference type="GO" id="GO:0005634">
    <property type="term" value="C:nucleus"/>
    <property type="evidence" value="ECO:0007669"/>
    <property type="project" value="UniProtKB-SubCell"/>
</dbReference>
<dbReference type="Pfam" id="PF00096">
    <property type="entry name" value="zf-C2H2"/>
    <property type="match status" value="3"/>
</dbReference>
<dbReference type="EMBL" id="UZAN01042224">
    <property type="protein sequence ID" value="VDP75344.1"/>
    <property type="molecule type" value="Genomic_DNA"/>
</dbReference>
<dbReference type="FunFam" id="3.30.160.60:FF:001289">
    <property type="entry name" value="Zinc finger protein 574"/>
    <property type="match status" value="1"/>
</dbReference>
<evidence type="ECO:0000313" key="13">
    <source>
        <dbReference type="Proteomes" id="UP000272942"/>
    </source>
</evidence>
<dbReference type="PROSITE" id="PS00028">
    <property type="entry name" value="ZINC_FINGER_C2H2_1"/>
    <property type="match status" value="3"/>
</dbReference>
<evidence type="ECO:0000256" key="2">
    <source>
        <dbReference type="ARBA" id="ARBA00022723"/>
    </source>
</evidence>
<evidence type="ECO:0000256" key="10">
    <source>
        <dbReference type="PROSITE-ProRule" id="PRU00042"/>
    </source>
</evidence>
<keyword evidence="3" id="KW-0677">Repeat</keyword>
<evidence type="ECO:0000256" key="7">
    <source>
        <dbReference type="ARBA" id="ARBA00023125"/>
    </source>
</evidence>
<evidence type="ECO:0000256" key="3">
    <source>
        <dbReference type="ARBA" id="ARBA00022737"/>
    </source>
</evidence>
<reference evidence="12 13" key="1">
    <citation type="submission" date="2018-11" db="EMBL/GenBank/DDBJ databases">
        <authorList>
            <consortium name="Pathogen Informatics"/>
        </authorList>
    </citation>
    <scope>NUCLEOTIDE SEQUENCE [LARGE SCALE GENOMIC DNA]</scope>
    <source>
        <strain evidence="12 13">Egypt</strain>
    </source>
</reference>
<evidence type="ECO:0000259" key="11">
    <source>
        <dbReference type="PROSITE" id="PS50157"/>
    </source>
</evidence>
<dbReference type="GO" id="GO:0000981">
    <property type="term" value="F:DNA-binding transcription factor activity, RNA polymerase II-specific"/>
    <property type="evidence" value="ECO:0007669"/>
    <property type="project" value="TreeGrafter"/>
</dbReference>
<dbReference type="PROSITE" id="PS50157">
    <property type="entry name" value="ZINC_FINGER_C2H2_2"/>
    <property type="match status" value="3"/>
</dbReference>
<name>A0A3P8GY65_9TREM</name>
<dbReference type="InterPro" id="IPR036236">
    <property type="entry name" value="Znf_C2H2_sf"/>
</dbReference>
<keyword evidence="6" id="KW-0805">Transcription regulation</keyword>
<dbReference type="GO" id="GO:0000978">
    <property type="term" value="F:RNA polymerase II cis-regulatory region sequence-specific DNA binding"/>
    <property type="evidence" value="ECO:0007669"/>
    <property type="project" value="TreeGrafter"/>
</dbReference>
<keyword evidence="9" id="KW-0539">Nucleus</keyword>
<organism evidence="12 13">
    <name type="scientific">Echinostoma caproni</name>
    <dbReference type="NCBI Taxonomy" id="27848"/>
    <lineage>
        <taxon>Eukaryota</taxon>
        <taxon>Metazoa</taxon>
        <taxon>Spiralia</taxon>
        <taxon>Lophotrochozoa</taxon>
        <taxon>Platyhelminthes</taxon>
        <taxon>Trematoda</taxon>
        <taxon>Digenea</taxon>
        <taxon>Plagiorchiida</taxon>
        <taxon>Echinostomata</taxon>
        <taxon>Echinostomatoidea</taxon>
        <taxon>Echinostomatidae</taxon>
        <taxon>Echinostoma</taxon>
    </lineage>
</organism>
<evidence type="ECO:0000256" key="5">
    <source>
        <dbReference type="ARBA" id="ARBA00022833"/>
    </source>
</evidence>
<dbReference type="SMART" id="SM00355">
    <property type="entry name" value="ZnF_C2H2"/>
    <property type="match status" value="3"/>
</dbReference>
<evidence type="ECO:0000256" key="4">
    <source>
        <dbReference type="ARBA" id="ARBA00022771"/>
    </source>
</evidence>
<feature type="domain" description="C2H2-type" evidence="11">
    <location>
        <begin position="132"/>
        <end position="160"/>
    </location>
</feature>
<feature type="domain" description="C2H2-type" evidence="11">
    <location>
        <begin position="104"/>
        <end position="131"/>
    </location>
</feature>
<keyword evidence="4 10" id="KW-0863">Zinc-finger</keyword>
<dbReference type="GO" id="GO:0008270">
    <property type="term" value="F:zinc ion binding"/>
    <property type="evidence" value="ECO:0007669"/>
    <property type="project" value="UniProtKB-KW"/>
</dbReference>
<keyword evidence="7" id="KW-0238">DNA-binding</keyword>
<gene>
    <name evidence="12" type="ORF">ECPE_LOCUS5369</name>
</gene>
<feature type="domain" description="C2H2-type" evidence="11">
    <location>
        <begin position="161"/>
        <end position="185"/>
    </location>
</feature>
<evidence type="ECO:0000313" key="12">
    <source>
        <dbReference type="EMBL" id="VDP75344.1"/>
    </source>
</evidence>
<dbReference type="PANTHER" id="PTHR23235:SF120">
    <property type="entry name" value="KRUPPEL-LIKE FACTOR 15"/>
    <property type="match status" value="1"/>
</dbReference>
<protein>
    <recommendedName>
        <fullName evidence="11">C2H2-type domain-containing protein</fullName>
    </recommendedName>
</protein>
<sequence>MNPAVWSEHCQLLSKTSYPVRSSDSEASQLKTRNEQSLNCSQNEACSEIPVLCEQLCKSYEAREVSSCSTQASVPRRALSVSNLAHDLRIKACRLDSEHTTNRYQCSFCVKSFPRSANLNRHLRTHTGEQPYRCAYCPRRFSISSNMQRHIRNIHQCQRPFACTKCSRAFAQRTNLFRHMRNHKD</sequence>
<proteinExistence type="predicted"/>